<reference evidence="3 4" key="1">
    <citation type="journal article" date="2022" name="Allergy">
        <title>Genome assembly and annotation of Periplaneta americana reveal a comprehensive cockroach allergen profile.</title>
        <authorList>
            <person name="Wang L."/>
            <person name="Xiong Q."/>
            <person name="Saelim N."/>
            <person name="Wang L."/>
            <person name="Nong W."/>
            <person name="Wan A.T."/>
            <person name="Shi M."/>
            <person name="Liu X."/>
            <person name="Cao Q."/>
            <person name="Hui J.H.L."/>
            <person name="Sookrung N."/>
            <person name="Leung T.F."/>
            <person name="Tungtrongchitr A."/>
            <person name="Tsui S.K.W."/>
        </authorList>
    </citation>
    <scope>NUCLEOTIDE SEQUENCE [LARGE SCALE GENOMIC DNA]</scope>
    <source>
        <strain evidence="3">PWHHKU_190912</strain>
    </source>
</reference>
<dbReference type="SMART" id="SM00409">
    <property type="entry name" value="IG"/>
    <property type="match status" value="1"/>
</dbReference>
<dbReference type="Gene3D" id="2.60.40.10">
    <property type="entry name" value="Immunoglobulins"/>
    <property type="match status" value="1"/>
</dbReference>
<dbReference type="SMART" id="SM00408">
    <property type="entry name" value="IGc2"/>
    <property type="match status" value="1"/>
</dbReference>
<evidence type="ECO:0000313" key="3">
    <source>
        <dbReference type="EMBL" id="KAJ4427558.1"/>
    </source>
</evidence>
<sequence>MGTNITANILGNHGNITTTPFPHILSYTSALHDCVLFANHVSISMKVWSLQTFILTSYDPPEIILRPVDQQVKNGGIAAFYCQARGDPSPVLQWRKNGKRVSSTQSRYLVHEFPVGGALLRIEPVRAQRDEAQYECVAENGVGDAVSADAMLTVYDSETPYVADLNNFKGKIVPGRGIDPGTPRLAHECSTAVMSKQANFSDLDVVRGHQALSLERGTVVYMNMQPVGLRKQ</sequence>
<comment type="caution">
    <text evidence="3">The sequence shown here is derived from an EMBL/GenBank/DDBJ whole genome shotgun (WGS) entry which is preliminary data.</text>
</comment>
<proteinExistence type="predicted"/>
<dbReference type="Pfam" id="PF07679">
    <property type="entry name" value="I-set"/>
    <property type="match status" value="1"/>
</dbReference>
<dbReference type="SUPFAM" id="SSF48726">
    <property type="entry name" value="Immunoglobulin"/>
    <property type="match status" value="1"/>
</dbReference>
<dbReference type="EMBL" id="JAJSOF020000038">
    <property type="protein sequence ID" value="KAJ4427558.1"/>
    <property type="molecule type" value="Genomic_DNA"/>
</dbReference>
<keyword evidence="1" id="KW-0393">Immunoglobulin domain</keyword>
<evidence type="ECO:0000256" key="1">
    <source>
        <dbReference type="ARBA" id="ARBA00023319"/>
    </source>
</evidence>
<feature type="domain" description="Ig-like" evidence="2">
    <location>
        <begin position="61"/>
        <end position="153"/>
    </location>
</feature>
<organism evidence="3 4">
    <name type="scientific">Periplaneta americana</name>
    <name type="common">American cockroach</name>
    <name type="synonym">Blatta americana</name>
    <dbReference type="NCBI Taxonomy" id="6978"/>
    <lineage>
        <taxon>Eukaryota</taxon>
        <taxon>Metazoa</taxon>
        <taxon>Ecdysozoa</taxon>
        <taxon>Arthropoda</taxon>
        <taxon>Hexapoda</taxon>
        <taxon>Insecta</taxon>
        <taxon>Pterygota</taxon>
        <taxon>Neoptera</taxon>
        <taxon>Polyneoptera</taxon>
        <taxon>Dictyoptera</taxon>
        <taxon>Blattodea</taxon>
        <taxon>Blattoidea</taxon>
        <taxon>Blattidae</taxon>
        <taxon>Blattinae</taxon>
        <taxon>Periplaneta</taxon>
    </lineage>
</organism>
<keyword evidence="4" id="KW-1185">Reference proteome</keyword>
<dbReference type="PROSITE" id="PS50835">
    <property type="entry name" value="IG_LIKE"/>
    <property type="match status" value="1"/>
</dbReference>
<gene>
    <name evidence="3" type="ORF">ANN_25206</name>
</gene>
<dbReference type="InterPro" id="IPR003598">
    <property type="entry name" value="Ig_sub2"/>
</dbReference>
<dbReference type="InterPro" id="IPR007110">
    <property type="entry name" value="Ig-like_dom"/>
</dbReference>
<evidence type="ECO:0000259" key="2">
    <source>
        <dbReference type="PROSITE" id="PS50835"/>
    </source>
</evidence>
<dbReference type="PANTHER" id="PTHR10075:SF100">
    <property type="entry name" value="FASCICLIN-2"/>
    <property type="match status" value="1"/>
</dbReference>
<accession>A0ABQ8S0N7</accession>
<dbReference type="InterPro" id="IPR036179">
    <property type="entry name" value="Ig-like_dom_sf"/>
</dbReference>
<protein>
    <recommendedName>
        <fullName evidence="2">Ig-like domain-containing protein</fullName>
    </recommendedName>
</protein>
<dbReference type="InterPro" id="IPR013783">
    <property type="entry name" value="Ig-like_fold"/>
</dbReference>
<dbReference type="Proteomes" id="UP001148838">
    <property type="component" value="Unassembled WGS sequence"/>
</dbReference>
<dbReference type="InterPro" id="IPR013098">
    <property type="entry name" value="Ig_I-set"/>
</dbReference>
<name>A0ABQ8S0N7_PERAM</name>
<dbReference type="InterPro" id="IPR003599">
    <property type="entry name" value="Ig_sub"/>
</dbReference>
<dbReference type="PANTHER" id="PTHR10075">
    <property type="entry name" value="BASIGIN RELATED"/>
    <property type="match status" value="1"/>
</dbReference>
<evidence type="ECO:0000313" key="4">
    <source>
        <dbReference type="Proteomes" id="UP001148838"/>
    </source>
</evidence>